<evidence type="ECO:0000313" key="4">
    <source>
        <dbReference type="Proteomes" id="UP000007431"/>
    </source>
</evidence>
<dbReference type="InParanoid" id="D8PWG0"/>
<feature type="domain" description="NYN" evidence="2">
    <location>
        <begin position="6"/>
        <end position="137"/>
    </location>
</feature>
<feature type="compositionally biased region" description="Polar residues" evidence="1">
    <location>
        <begin position="253"/>
        <end position="264"/>
    </location>
</feature>
<dbReference type="PANTHER" id="PTHR14379">
    <property type="entry name" value="LIMKAIN B LKAP"/>
    <property type="match status" value="1"/>
</dbReference>
<dbReference type="EMBL" id="GL377303">
    <property type="protein sequence ID" value="EFJ01033.1"/>
    <property type="molecule type" value="Genomic_DNA"/>
</dbReference>
<feature type="non-terminal residue" evidence="3">
    <location>
        <position position="701"/>
    </location>
</feature>
<dbReference type="VEuPathDB" id="FungiDB:SCHCODRAFT_02742971"/>
<name>D8PWG0_SCHCM</name>
<dbReference type="CDD" id="cd10910">
    <property type="entry name" value="PIN_limkain_b1_N_like"/>
    <property type="match status" value="1"/>
</dbReference>
<dbReference type="HOGENOM" id="CLU_019899_0_0_1"/>
<dbReference type="Gene3D" id="3.40.50.1010">
    <property type="entry name" value="5'-nuclease"/>
    <property type="match status" value="1"/>
</dbReference>
<dbReference type="InterPro" id="IPR021139">
    <property type="entry name" value="NYN"/>
</dbReference>
<reference evidence="3 4" key="1">
    <citation type="journal article" date="2010" name="Nat. Biotechnol.">
        <title>Genome sequence of the model mushroom Schizophyllum commune.</title>
        <authorList>
            <person name="Ohm R.A."/>
            <person name="de Jong J.F."/>
            <person name="Lugones L.G."/>
            <person name="Aerts A."/>
            <person name="Kothe E."/>
            <person name="Stajich J.E."/>
            <person name="de Vries R.P."/>
            <person name="Record E."/>
            <person name="Levasseur A."/>
            <person name="Baker S.E."/>
            <person name="Bartholomew K.A."/>
            <person name="Coutinho P.M."/>
            <person name="Erdmann S."/>
            <person name="Fowler T.J."/>
            <person name="Gathman A.C."/>
            <person name="Lombard V."/>
            <person name="Henrissat B."/>
            <person name="Knabe N."/>
            <person name="Kuees U."/>
            <person name="Lilly W.W."/>
            <person name="Lindquist E."/>
            <person name="Lucas S."/>
            <person name="Magnuson J.K."/>
            <person name="Piumi F."/>
            <person name="Raudaskoski M."/>
            <person name="Salamov A."/>
            <person name="Schmutz J."/>
            <person name="Schwarze F.W.M.R."/>
            <person name="vanKuyk P.A."/>
            <person name="Horton J.S."/>
            <person name="Grigoriev I.V."/>
            <person name="Woesten H.A.B."/>
        </authorList>
    </citation>
    <scope>NUCLEOTIDE SEQUENCE [LARGE SCALE GENOMIC DNA]</scope>
    <source>
        <strain evidence="4">H4-8 / FGSC 9210</strain>
    </source>
</reference>
<dbReference type="GO" id="GO:0005777">
    <property type="term" value="C:peroxisome"/>
    <property type="evidence" value="ECO:0007669"/>
    <property type="project" value="InterPro"/>
</dbReference>
<evidence type="ECO:0000313" key="3">
    <source>
        <dbReference type="EMBL" id="EFJ01033.1"/>
    </source>
</evidence>
<dbReference type="eggNOG" id="ENOG502QUA6">
    <property type="taxonomic scope" value="Eukaryota"/>
</dbReference>
<protein>
    <recommendedName>
        <fullName evidence="2">NYN domain-containing protein</fullName>
    </recommendedName>
</protein>
<organism evidence="4">
    <name type="scientific">Schizophyllum commune (strain H4-8 / FGSC 9210)</name>
    <name type="common">Split gill fungus</name>
    <dbReference type="NCBI Taxonomy" id="578458"/>
    <lineage>
        <taxon>Eukaryota</taxon>
        <taxon>Fungi</taxon>
        <taxon>Dikarya</taxon>
        <taxon>Basidiomycota</taxon>
        <taxon>Agaricomycotina</taxon>
        <taxon>Agaricomycetes</taxon>
        <taxon>Agaricomycetidae</taxon>
        <taxon>Agaricales</taxon>
        <taxon>Schizophyllaceae</taxon>
        <taxon>Schizophyllum</taxon>
    </lineage>
</organism>
<dbReference type="AlphaFoldDB" id="D8PWG0"/>
<feature type="compositionally biased region" description="Polar residues" evidence="1">
    <location>
        <begin position="221"/>
        <end position="234"/>
    </location>
</feature>
<evidence type="ECO:0000259" key="2">
    <source>
        <dbReference type="Pfam" id="PF01936"/>
    </source>
</evidence>
<evidence type="ECO:0000256" key="1">
    <source>
        <dbReference type="SAM" id="MobiDB-lite"/>
    </source>
</evidence>
<accession>D8PWG0</accession>
<dbReference type="OMA" id="HAWISLN"/>
<feature type="region of interest" description="Disordered" evidence="1">
    <location>
        <begin position="154"/>
        <end position="264"/>
    </location>
</feature>
<dbReference type="GO" id="GO:1905762">
    <property type="term" value="F:CCR4-NOT complex binding"/>
    <property type="evidence" value="ECO:0007669"/>
    <property type="project" value="TreeGrafter"/>
</dbReference>
<dbReference type="PANTHER" id="PTHR14379:SF3">
    <property type="entry name" value="MEIOSIS REGULATOR AND MRNA STABILITY FACTOR 1"/>
    <property type="match status" value="1"/>
</dbReference>
<dbReference type="GO" id="GO:0004540">
    <property type="term" value="F:RNA nuclease activity"/>
    <property type="evidence" value="ECO:0007669"/>
    <property type="project" value="InterPro"/>
</dbReference>
<gene>
    <name evidence="3" type="ORF">SCHCODRAFT_105536</name>
</gene>
<feature type="region of interest" description="Disordered" evidence="1">
    <location>
        <begin position="412"/>
        <end position="431"/>
    </location>
</feature>
<dbReference type="Proteomes" id="UP000007431">
    <property type="component" value="Unassembled WGS sequence"/>
</dbReference>
<keyword evidence="4" id="KW-1185">Reference proteome</keyword>
<feature type="compositionally biased region" description="Low complexity" evidence="1">
    <location>
        <begin position="501"/>
        <end position="520"/>
    </location>
</feature>
<feature type="region of interest" description="Disordered" evidence="1">
    <location>
        <begin position="483"/>
        <end position="520"/>
    </location>
</feature>
<dbReference type="InterPro" id="IPR024768">
    <property type="entry name" value="Marf1"/>
</dbReference>
<dbReference type="GO" id="GO:0010468">
    <property type="term" value="P:regulation of gene expression"/>
    <property type="evidence" value="ECO:0007669"/>
    <property type="project" value="InterPro"/>
</dbReference>
<sequence length="701" mass="74347">MSRTPVENCHFTGGCSGFDIAKNIERVALPHGSVTAFNAYLDPQLCTISNNLRSELQSSGVALIDCPHNGQKNAVDQMLQTDILLFALDNPAPATLVLISGDRDFAYTAAVLRRRHYNVILICRSQPGPHRSLLSQVASHVDWATEILGFNEPEYDVRRRPPMQSPASPSSGGPRHVQSPSMSARNLERQDVTPSTPGPDQASPRRDRYSRSAFPAVVSAEVTSVQPSRYQSPSKPDIRSANPPSMDPEPATRKQTLLPSVLSPSETPAVRLAGTSRAAPAARVPLASAVDIPSHSLGTSAIPASAIPSEPTLPPPPPPVLPAAPSQSPHLRFEPLIRILRAYFEEGEPFPKVSAVGIKLIGIDVNACAKAGANNFKEYCSMAAAQGIVLLDGDGAKEWISLSGLYTAAAEDEENAPEIPSPETSAKLGAGGPVPLYDLPSAASTPSASSTSIPSTLSSDTVAAAAATANASDLDDAVEGAEGIMQGGPATSPAVQQGQFASSPSFSASNNAPPMSANSPTFPAHFQSLMDVMRSLYAAGSSRPRRKELSGRLLRADKDVYQKAGLQSFKNYIAAATAAGLVVPGGSGSEAYVELTPAYAEEAEAIELPPVDDPSLPPQFVPLVQLLQAQLRAGYTKSNRQVVNTILRKRHPTLYGKLSKDCKDFSDYVYRARRANIITTGGGEGDESPWIMLDNRWKANI</sequence>
<proteinExistence type="predicted"/>
<dbReference type="Pfam" id="PF01936">
    <property type="entry name" value="NYN"/>
    <property type="match status" value="1"/>
</dbReference>